<reference evidence="3" key="2">
    <citation type="submission" date="2016-11" db="EMBL/GenBank/DDBJ databases">
        <authorList>
            <person name="Varghese N."/>
            <person name="Submissions S."/>
        </authorList>
    </citation>
    <scope>NUCLEOTIDE SEQUENCE [LARGE SCALE GENOMIC DNA]</scope>
    <source>
        <strain evidence="3">DSM 19859</strain>
    </source>
</reference>
<evidence type="ECO:0000313" key="1">
    <source>
        <dbReference type="EMBL" id="RXG29765.1"/>
    </source>
</evidence>
<name>A0A1M5Z185_9FLAO</name>
<evidence type="ECO:0000313" key="4">
    <source>
        <dbReference type="Proteomes" id="UP000290037"/>
    </source>
</evidence>
<gene>
    <name evidence="1" type="ORF">DSM01_1867</name>
    <name evidence="2" type="ORF">SAMN04487999_2590</name>
</gene>
<evidence type="ECO:0000313" key="3">
    <source>
        <dbReference type="Proteomes" id="UP000184240"/>
    </source>
</evidence>
<dbReference type="SUPFAM" id="SSF53756">
    <property type="entry name" value="UDP-Glycosyltransferase/glycogen phosphorylase"/>
    <property type="match status" value="1"/>
</dbReference>
<dbReference type="Proteomes" id="UP000290037">
    <property type="component" value="Unassembled WGS sequence"/>
</dbReference>
<dbReference type="Proteomes" id="UP000184240">
    <property type="component" value="Unassembled WGS sequence"/>
</dbReference>
<dbReference type="AlphaFoldDB" id="A0A1M5Z185"/>
<dbReference type="STRING" id="573501.SAMN04487999_2590"/>
<dbReference type="OrthoDB" id="913551at2"/>
<keyword evidence="4" id="KW-1185">Reference proteome</keyword>
<proteinExistence type="predicted"/>
<protein>
    <recommendedName>
        <fullName evidence="5">CDP-Glycerol:Poly(Glycerophosphate) glycerophosphotransferase</fullName>
    </recommendedName>
</protein>
<reference evidence="1 4" key="3">
    <citation type="submission" date="2018-07" db="EMBL/GenBank/DDBJ databases">
        <title>Leeuwenhoekiella genomics.</title>
        <authorList>
            <person name="Tahon G."/>
            <person name="Willems A."/>
        </authorList>
    </citation>
    <scope>NUCLEOTIDE SEQUENCE [LARGE SCALE GENOMIC DNA]</scope>
    <source>
        <strain evidence="1 4">LMG 24856</strain>
    </source>
</reference>
<evidence type="ECO:0008006" key="5">
    <source>
        <dbReference type="Google" id="ProtNLM"/>
    </source>
</evidence>
<sequence length="468" mass="53516">MTLASQKTLGIVITDGVGFRNFVLSTFLTKAARSFEKVVIFSGLPSTAYPDLDAAFFTIVELPVFTETKKNWFWRKLKEVAHLQKHKSNPGIADNYEMNKAKSWSAHGLLVRFVYAVSSIFHSEKNILRYEKFHERSFAGDAIVTKYGEILKEHEPDILFFTHQRPPFIATLVFWAKKLKIPTASFIFSWDNLASKGRMASTFDYFLVWSDLMKRELLRFYPYTNPQAVSIVGTPQFEPYVLPEFDMPKTNFLEAFDLNADEKIMCYSCADATIGPNDPLVIATLAEGIRSGAIDSCQLLVRTSPAEDEQRFAETKTKYPEIKWNHPKWELTREGHPEPWSQRVPTREDLSMLKAILKFCDLNVNMLSTMSLDFMLFEKPVVNTAFGNGANGLYNDQRFLQYEHYDNVVKSGAVKIAKNAEELYTAVNAYLRNPNLDLENRRKLIDMQVGKPLNETTQACVQALKNTL</sequence>
<dbReference type="EMBL" id="FQXT01000004">
    <property type="protein sequence ID" value="SHI17904.1"/>
    <property type="molecule type" value="Genomic_DNA"/>
</dbReference>
<organism evidence="2 3">
    <name type="scientific">Leeuwenhoekiella palythoae</name>
    <dbReference type="NCBI Taxonomy" id="573501"/>
    <lineage>
        <taxon>Bacteria</taxon>
        <taxon>Pseudomonadati</taxon>
        <taxon>Bacteroidota</taxon>
        <taxon>Flavobacteriia</taxon>
        <taxon>Flavobacteriales</taxon>
        <taxon>Flavobacteriaceae</taxon>
        <taxon>Leeuwenhoekiella</taxon>
    </lineage>
</organism>
<dbReference type="EMBL" id="QOVN01000003">
    <property type="protein sequence ID" value="RXG29765.1"/>
    <property type="molecule type" value="Genomic_DNA"/>
</dbReference>
<evidence type="ECO:0000313" key="2">
    <source>
        <dbReference type="EMBL" id="SHI17904.1"/>
    </source>
</evidence>
<dbReference type="RefSeq" id="WP_072983653.1">
    <property type="nucleotide sequence ID" value="NZ_FQXT01000004.1"/>
</dbReference>
<reference evidence="2" key="1">
    <citation type="submission" date="2016-11" db="EMBL/GenBank/DDBJ databases">
        <authorList>
            <person name="Jaros S."/>
            <person name="Januszkiewicz K."/>
            <person name="Wedrychowicz H."/>
        </authorList>
    </citation>
    <scope>NUCLEOTIDE SEQUENCE [LARGE SCALE GENOMIC DNA]</scope>
    <source>
        <strain evidence="2">DSM 19859</strain>
    </source>
</reference>
<accession>A0A1M5Z185</accession>